<dbReference type="SFLD" id="SFLDS00003">
    <property type="entry name" value="Haloacid_Dehalogenase"/>
    <property type="match status" value="1"/>
</dbReference>
<accession>A0A328UE52</accession>
<comment type="caution">
    <text evidence="1">The sequence shown here is derived from an EMBL/GenBank/DDBJ whole genome shotgun (WGS) entry which is preliminary data.</text>
</comment>
<proteinExistence type="predicted"/>
<evidence type="ECO:0000313" key="1">
    <source>
        <dbReference type="EMBL" id="RAQ29629.1"/>
    </source>
</evidence>
<sequence length="217" mass="24418">MNKMKGAIFDMDGTLLDSMHVWRTKGEDYLRSRGLEPHAGANEATQYMSMAQMAGYFRAEYGLRDSEQQIIDDLNRMVENQYLHVVLAKEGVPEALERLAGQGVRMCVATATDLPLVEAALKRTGLLPYFSAVFTCTGVGAGKDRPDIYCRAQEHLGAAISETVVFEDALYAVRTAKRAGFYVAGVYDYWERKKWSEIQALADICIHSFSEIERIWK</sequence>
<dbReference type="Gene3D" id="1.10.150.240">
    <property type="entry name" value="Putative phosphatase, domain 2"/>
    <property type="match status" value="1"/>
</dbReference>
<keyword evidence="2" id="KW-1185">Reference proteome</keyword>
<dbReference type="EMBL" id="QLYR01000002">
    <property type="protein sequence ID" value="RAQ29629.1"/>
    <property type="molecule type" value="Genomic_DNA"/>
</dbReference>
<gene>
    <name evidence="1" type="ORF">DPQ25_04805</name>
</gene>
<dbReference type="PANTHER" id="PTHR43481">
    <property type="entry name" value="FRUCTOSE-1-PHOSPHATE PHOSPHATASE"/>
    <property type="match status" value="1"/>
</dbReference>
<dbReference type="Pfam" id="PF00702">
    <property type="entry name" value="Hydrolase"/>
    <property type="match status" value="1"/>
</dbReference>
<name>A0A328UE52_9FIRM</name>
<dbReference type="InterPro" id="IPR023198">
    <property type="entry name" value="PGP-like_dom2"/>
</dbReference>
<dbReference type="AlphaFoldDB" id="A0A328UE52"/>
<dbReference type="InterPro" id="IPR006439">
    <property type="entry name" value="HAD-SF_hydro_IA"/>
</dbReference>
<dbReference type="InterPro" id="IPR023214">
    <property type="entry name" value="HAD_sf"/>
</dbReference>
<protein>
    <submittedName>
        <fullName evidence="1">HAD family phosphatase</fullName>
    </submittedName>
</protein>
<dbReference type="Proteomes" id="UP000249377">
    <property type="component" value="Unassembled WGS sequence"/>
</dbReference>
<dbReference type="Gene3D" id="3.40.50.1000">
    <property type="entry name" value="HAD superfamily/HAD-like"/>
    <property type="match status" value="1"/>
</dbReference>
<dbReference type="GO" id="GO:0050308">
    <property type="term" value="F:sugar-phosphatase activity"/>
    <property type="evidence" value="ECO:0007669"/>
    <property type="project" value="TreeGrafter"/>
</dbReference>
<reference evidence="1 2" key="1">
    <citation type="submission" date="2018-06" db="EMBL/GenBank/DDBJ databases">
        <title>Noncontiguous genome sequence of Ruminococcaceae bacterium ASD2818.</title>
        <authorList>
            <person name="Chaplin A.V."/>
            <person name="Sokolova S.R."/>
            <person name="Kochetkova T.O."/>
            <person name="Goltsov A.Y."/>
            <person name="Trofimov D.Y."/>
            <person name="Efimov B.A."/>
        </authorList>
    </citation>
    <scope>NUCLEOTIDE SEQUENCE [LARGE SCALE GENOMIC DNA]</scope>
    <source>
        <strain evidence="1 2">ASD2818</strain>
    </source>
</reference>
<dbReference type="SUPFAM" id="SSF56784">
    <property type="entry name" value="HAD-like"/>
    <property type="match status" value="1"/>
</dbReference>
<dbReference type="InterPro" id="IPR051806">
    <property type="entry name" value="HAD-like_SPP"/>
</dbReference>
<dbReference type="CDD" id="cd07505">
    <property type="entry name" value="HAD_BPGM-like"/>
    <property type="match status" value="1"/>
</dbReference>
<dbReference type="SFLD" id="SFLDG01129">
    <property type="entry name" value="C1.5:_HAD__Beta-PGM__Phosphata"/>
    <property type="match status" value="1"/>
</dbReference>
<dbReference type="NCBIfam" id="TIGR01509">
    <property type="entry name" value="HAD-SF-IA-v3"/>
    <property type="match status" value="1"/>
</dbReference>
<evidence type="ECO:0000313" key="2">
    <source>
        <dbReference type="Proteomes" id="UP000249377"/>
    </source>
</evidence>
<dbReference type="InterPro" id="IPR036412">
    <property type="entry name" value="HAD-like_sf"/>
</dbReference>
<organism evidence="1 2">
    <name type="scientific">Hydrogeniiclostridium mannosilyticum</name>
    <dbReference type="NCBI Taxonomy" id="2764322"/>
    <lineage>
        <taxon>Bacteria</taxon>
        <taxon>Bacillati</taxon>
        <taxon>Bacillota</taxon>
        <taxon>Clostridia</taxon>
        <taxon>Eubacteriales</taxon>
        <taxon>Acutalibacteraceae</taxon>
        <taxon>Hydrogeniiclostridium</taxon>
    </lineage>
</organism>
<dbReference type="PANTHER" id="PTHR43481:SF4">
    <property type="entry name" value="GLYCEROL-1-PHOSPHATE PHOSPHOHYDROLASE 1-RELATED"/>
    <property type="match status" value="1"/>
</dbReference>
<dbReference type="RefSeq" id="WP_112332060.1">
    <property type="nucleotide sequence ID" value="NZ_JADPHD010000008.1"/>
</dbReference>